<keyword evidence="4" id="KW-1185">Reference proteome</keyword>
<dbReference type="EMBL" id="MSIE01000034">
    <property type="protein sequence ID" value="OLF15999.1"/>
    <property type="molecule type" value="Genomic_DNA"/>
</dbReference>
<dbReference type="GO" id="GO:0006355">
    <property type="term" value="P:regulation of DNA-templated transcription"/>
    <property type="evidence" value="ECO:0007669"/>
    <property type="project" value="InterPro"/>
</dbReference>
<dbReference type="Proteomes" id="UP000185596">
    <property type="component" value="Unassembled WGS sequence"/>
</dbReference>
<protein>
    <recommendedName>
        <fullName evidence="2">Ribbon-helix-helix protein CopG domain-containing protein</fullName>
    </recommendedName>
</protein>
<feature type="region of interest" description="Disordered" evidence="1">
    <location>
        <begin position="1"/>
        <end position="21"/>
    </location>
</feature>
<dbReference type="InterPro" id="IPR002145">
    <property type="entry name" value="CopG"/>
</dbReference>
<evidence type="ECO:0000256" key="1">
    <source>
        <dbReference type="SAM" id="MobiDB-lite"/>
    </source>
</evidence>
<name>A0A1Q8CNQ7_9PSEU</name>
<organism evidence="3 4">
    <name type="scientific">Actinophytocola xanthii</name>
    <dbReference type="NCBI Taxonomy" id="1912961"/>
    <lineage>
        <taxon>Bacteria</taxon>
        <taxon>Bacillati</taxon>
        <taxon>Actinomycetota</taxon>
        <taxon>Actinomycetes</taxon>
        <taxon>Pseudonocardiales</taxon>
        <taxon>Pseudonocardiaceae</taxon>
    </lineage>
</organism>
<feature type="domain" description="Ribbon-helix-helix protein CopG" evidence="2">
    <location>
        <begin position="22"/>
        <end position="55"/>
    </location>
</feature>
<evidence type="ECO:0000313" key="4">
    <source>
        <dbReference type="Proteomes" id="UP000185596"/>
    </source>
</evidence>
<evidence type="ECO:0000259" key="2">
    <source>
        <dbReference type="Pfam" id="PF01402"/>
    </source>
</evidence>
<accession>A0A1Q8CNQ7</accession>
<evidence type="ECO:0000313" key="3">
    <source>
        <dbReference type="EMBL" id="OLF15999.1"/>
    </source>
</evidence>
<reference evidence="3 4" key="1">
    <citation type="submission" date="2016-12" db="EMBL/GenBank/DDBJ databases">
        <title>The draft genome sequence of Actinophytocola sp. 11-183.</title>
        <authorList>
            <person name="Wang W."/>
            <person name="Yuan L."/>
        </authorList>
    </citation>
    <scope>NUCLEOTIDE SEQUENCE [LARGE SCALE GENOMIC DNA]</scope>
    <source>
        <strain evidence="3 4">11-183</strain>
    </source>
</reference>
<proteinExistence type="predicted"/>
<dbReference type="Pfam" id="PF01402">
    <property type="entry name" value="RHH_1"/>
    <property type="match status" value="1"/>
</dbReference>
<dbReference type="AlphaFoldDB" id="A0A1Q8CNQ7"/>
<gene>
    <name evidence="3" type="ORF">BU204_19055</name>
</gene>
<comment type="caution">
    <text evidence="3">The sequence shown here is derived from an EMBL/GenBank/DDBJ whole genome shotgun (WGS) entry which is preliminary data.</text>
</comment>
<sequence length="86" mass="9268">MVMSGHHPDAAAQQSPACTEPKRINVAISPDTVRALDNVIKREGVTLTEALRRLVGYGDFVYRAARQNGEQLTVAGPGGIREIVIL</sequence>